<sequence>MAELALKAFHAWKESHDLRNSKVGSQSEVDLTGEQEVVYFYKSTLKAILDEKPTSIVIRFGCSDAGSKFRLLDAAIQGRDGSDGFTNTYLSHKTLGTGADELNPPGWLHCEGYFKERNQVINDKKYSFQFEDERGGIRHSVADFTTWFDQLDPNGEVAAYFLRDHEKTTVGFVDAGFNPLSPTTIFQIFDQGNKCCP</sequence>
<accession>A0A9E8N984</accession>
<dbReference type="AlphaFoldDB" id="A0A9E8N984"/>
<proteinExistence type="predicted"/>
<keyword evidence="2" id="KW-1185">Reference proteome</keyword>
<reference evidence="1" key="1">
    <citation type="submission" date="2022-11" db="EMBL/GenBank/DDBJ databases">
        <title>Dyadobacter pollutisoli sp. nov., isolated from plastic dumped soil.</title>
        <authorList>
            <person name="Kim J.M."/>
            <person name="Kim K.R."/>
            <person name="Lee J.K."/>
            <person name="Hao L."/>
            <person name="Jeon C.O."/>
        </authorList>
    </citation>
    <scope>NUCLEOTIDE SEQUENCE</scope>
    <source>
        <strain evidence="1">U1</strain>
    </source>
</reference>
<evidence type="ECO:0000313" key="2">
    <source>
        <dbReference type="Proteomes" id="UP001164653"/>
    </source>
</evidence>
<dbReference type="RefSeq" id="WP_244821905.1">
    <property type="nucleotide sequence ID" value="NZ_CP112998.1"/>
</dbReference>
<protein>
    <submittedName>
        <fullName evidence="1">Uncharacterized protein</fullName>
    </submittedName>
</protein>
<gene>
    <name evidence="1" type="ORF">ON006_31460</name>
</gene>
<organism evidence="1 2">
    <name type="scientific">Dyadobacter pollutisoli</name>
    <dbReference type="NCBI Taxonomy" id="2910158"/>
    <lineage>
        <taxon>Bacteria</taxon>
        <taxon>Pseudomonadati</taxon>
        <taxon>Bacteroidota</taxon>
        <taxon>Cytophagia</taxon>
        <taxon>Cytophagales</taxon>
        <taxon>Spirosomataceae</taxon>
        <taxon>Dyadobacter</taxon>
    </lineage>
</organism>
<dbReference type="KEGG" id="dpf:ON006_31460"/>
<dbReference type="Proteomes" id="UP001164653">
    <property type="component" value="Chromosome"/>
</dbReference>
<name>A0A9E8N984_9BACT</name>
<evidence type="ECO:0000313" key="1">
    <source>
        <dbReference type="EMBL" id="WAC12230.1"/>
    </source>
</evidence>
<dbReference type="EMBL" id="CP112998">
    <property type="protein sequence ID" value="WAC12230.1"/>
    <property type="molecule type" value="Genomic_DNA"/>
</dbReference>